<dbReference type="AlphaFoldDB" id="A0A2S8RYM5"/>
<dbReference type="GO" id="GO:0009279">
    <property type="term" value="C:cell outer membrane"/>
    <property type="evidence" value="ECO:0007669"/>
    <property type="project" value="UniProtKB-SubCell"/>
</dbReference>
<dbReference type="PROSITE" id="PS51123">
    <property type="entry name" value="OMPA_2"/>
    <property type="match status" value="1"/>
</dbReference>
<dbReference type="PANTHER" id="PTHR30329">
    <property type="entry name" value="STATOR ELEMENT OF FLAGELLAR MOTOR COMPLEX"/>
    <property type="match status" value="1"/>
</dbReference>
<dbReference type="InterPro" id="IPR007055">
    <property type="entry name" value="BON_dom"/>
</dbReference>
<dbReference type="Gene3D" id="3.30.1330.60">
    <property type="entry name" value="OmpA-like domain"/>
    <property type="match status" value="1"/>
</dbReference>
<gene>
    <name evidence="7" type="ORF">LX70_03861</name>
</gene>
<dbReference type="Pfam" id="PF00691">
    <property type="entry name" value="OmpA"/>
    <property type="match status" value="1"/>
</dbReference>
<dbReference type="InterPro" id="IPR036737">
    <property type="entry name" value="OmpA-like_sf"/>
</dbReference>
<accession>A0A2S8RYM5</accession>
<evidence type="ECO:0000256" key="3">
    <source>
        <dbReference type="ARBA" id="ARBA00023237"/>
    </source>
</evidence>
<sequence length="701" mass="73539">MRPSMRFLEKLRLPRSANGRLPLRVLTALSFLGAALLSVMGAAWAAMVIESRSAEGIDAALKAAGYDWAGVATDGLQVTLSGTAPTEAARFRALSVAGTVVDADRVTDAMDVVDAAALKAPDFKIEILRNGDGISLIGLIPSDADHDRIVEDLKDIAGSGTLTDMLETAQHPVPKGWDAAVSYGIAALKNLPRAKISVAADKVSVTAISDSAAEKAKLESNLSRKRPEGLRVTLDISAPRPVITPFTLRFLIDGEGARFDACSAENETSRDRIVAAAVAAGAQGKQRCTIGLGVPTPTWSDAVTMALAAMKELGAGSITFSDADISLIAADSVSQADFDRVVGELESNLPEVFSLHAVLTPKPEQTAEVIVPEFTATLGPKGKLEMRGRLGDEQSRDAVQNYALSRFGTQMVHTATRITPDMPQGWPIRVLAALEALGELAEGQVTVRADSIAVRGKTGSTDARDTVARILSSKLGEGQRFDLNITYDEKLDPLLGLPTPEECVASVNEVMASEKINFEPGSAHITKEGGAILDKIAEIVKTCPDVPMEIGGHTDSQGREEMNLALSEDRAEAVLAGLMDRRILTSHLTAMGYGETVPIADNGTEAGREANRRIEFRLVTPPGQETATEDTAAATEGDGAAPQDTATSDGGGTDAAQDTAGTDGDGTNAAQDAAAPEPTVEAQQATEETPHPKVRPESGGN</sequence>
<evidence type="ECO:0000256" key="2">
    <source>
        <dbReference type="ARBA" id="ARBA00023136"/>
    </source>
</evidence>
<feature type="domain" description="OmpA-like" evidence="6">
    <location>
        <begin position="505"/>
        <end position="622"/>
    </location>
</feature>
<evidence type="ECO:0000256" key="5">
    <source>
        <dbReference type="SAM" id="MobiDB-lite"/>
    </source>
</evidence>
<evidence type="ECO:0000259" key="6">
    <source>
        <dbReference type="PROSITE" id="PS51123"/>
    </source>
</evidence>
<feature type="compositionally biased region" description="Low complexity" evidence="5">
    <location>
        <begin position="625"/>
        <end position="675"/>
    </location>
</feature>
<evidence type="ECO:0000256" key="4">
    <source>
        <dbReference type="PROSITE-ProRule" id="PRU00473"/>
    </source>
</evidence>
<keyword evidence="3" id="KW-0998">Cell outer membrane</keyword>
<keyword evidence="2 4" id="KW-0472">Membrane</keyword>
<comment type="subcellular location">
    <subcellularLocation>
        <location evidence="1">Cell outer membrane</location>
    </subcellularLocation>
</comment>
<dbReference type="InterPro" id="IPR006665">
    <property type="entry name" value="OmpA-like"/>
</dbReference>
<proteinExistence type="predicted"/>
<protein>
    <submittedName>
        <fullName evidence="7">OOP family OmpA-OmpF porin</fullName>
    </submittedName>
</protein>
<evidence type="ECO:0000256" key="1">
    <source>
        <dbReference type="ARBA" id="ARBA00004442"/>
    </source>
</evidence>
<dbReference type="SUPFAM" id="SSF103088">
    <property type="entry name" value="OmpA-like"/>
    <property type="match status" value="1"/>
</dbReference>
<evidence type="ECO:0000313" key="8">
    <source>
        <dbReference type="Proteomes" id="UP000238338"/>
    </source>
</evidence>
<dbReference type="PRINTS" id="PR01021">
    <property type="entry name" value="OMPADOMAIN"/>
</dbReference>
<dbReference type="InterPro" id="IPR006664">
    <property type="entry name" value="OMP_bac"/>
</dbReference>
<reference evidence="7 8" key="1">
    <citation type="submission" date="2018-02" db="EMBL/GenBank/DDBJ databases">
        <title>Genomic Encyclopedia of Archaeal and Bacterial Type Strains, Phase II (KMG-II): from individual species to whole genera.</title>
        <authorList>
            <person name="Goeker M."/>
        </authorList>
    </citation>
    <scope>NUCLEOTIDE SEQUENCE [LARGE SCALE GENOMIC DNA]</scope>
    <source>
        <strain evidence="7 8">DSM 18921</strain>
    </source>
</reference>
<dbReference type="Pfam" id="PF04972">
    <property type="entry name" value="BON"/>
    <property type="match status" value="1"/>
</dbReference>
<dbReference type="InterPro" id="IPR050330">
    <property type="entry name" value="Bact_OuterMem_StrucFunc"/>
</dbReference>
<comment type="caution">
    <text evidence="7">The sequence shown here is derived from an EMBL/GenBank/DDBJ whole genome shotgun (WGS) entry which is preliminary data.</text>
</comment>
<feature type="compositionally biased region" description="Basic and acidic residues" evidence="5">
    <location>
        <begin position="688"/>
        <end position="701"/>
    </location>
</feature>
<dbReference type="PANTHER" id="PTHR30329:SF21">
    <property type="entry name" value="LIPOPROTEIN YIAD-RELATED"/>
    <property type="match status" value="1"/>
</dbReference>
<organism evidence="7 8">
    <name type="scientific">Albidovulum denitrificans</name>
    <dbReference type="NCBI Taxonomy" id="404881"/>
    <lineage>
        <taxon>Bacteria</taxon>
        <taxon>Pseudomonadati</taxon>
        <taxon>Pseudomonadota</taxon>
        <taxon>Alphaproteobacteria</taxon>
        <taxon>Rhodobacterales</taxon>
        <taxon>Paracoccaceae</taxon>
        <taxon>Albidovulum</taxon>
    </lineage>
</organism>
<keyword evidence="8" id="KW-1185">Reference proteome</keyword>
<name>A0A2S8RYM5_9RHOB</name>
<dbReference type="CDD" id="cd07185">
    <property type="entry name" value="OmpA_C-like"/>
    <property type="match status" value="1"/>
</dbReference>
<dbReference type="EMBL" id="PVEP01000013">
    <property type="protein sequence ID" value="PQV53676.1"/>
    <property type="molecule type" value="Genomic_DNA"/>
</dbReference>
<feature type="region of interest" description="Disordered" evidence="5">
    <location>
        <begin position="615"/>
        <end position="701"/>
    </location>
</feature>
<dbReference type="Gene3D" id="3.40.1520.20">
    <property type="match status" value="2"/>
</dbReference>
<evidence type="ECO:0000313" key="7">
    <source>
        <dbReference type="EMBL" id="PQV53676.1"/>
    </source>
</evidence>
<dbReference type="RefSeq" id="WP_245885143.1">
    <property type="nucleotide sequence ID" value="NZ_PVEP01000013.1"/>
</dbReference>
<dbReference type="Proteomes" id="UP000238338">
    <property type="component" value="Unassembled WGS sequence"/>
</dbReference>